<dbReference type="InterPro" id="IPR018580">
    <property type="entry name" value="Uncharacterised_YfhO"/>
</dbReference>
<feature type="transmembrane region" description="Helical" evidence="1">
    <location>
        <begin position="372"/>
        <end position="389"/>
    </location>
</feature>
<dbReference type="Proteomes" id="UP000297861">
    <property type="component" value="Unassembled WGS sequence"/>
</dbReference>
<dbReference type="Pfam" id="PF09586">
    <property type="entry name" value="YfhO"/>
    <property type="match status" value="1"/>
</dbReference>
<gene>
    <name evidence="2" type="ORF">E2605_03960</name>
</gene>
<keyword evidence="3" id="KW-1185">Reference proteome</keyword>
<evidence type="ECO:0000313" key="3">
    <source>
        <dbReference type="Proteomes" id="UP000297861"/>
    </source>
</evidence>
<feature type="transmembrane region" description="Helical" evidence="1">
    <location>
        <begin position="230"/>
        <end position="249"/>
    </location>
</feature>
<evidence type="ECO:0000256" key="1">
    <source>
        <dbReference type="SAM" id="Phobius"/>
    </source>
</evidence>
<evidence type="ECO:0008006" key="4">
    <source>
        <dbReference type="Google" id="ProtNLM"/>
    </source>
</evidence>
<feature type="transmembrane region" description="Helical" evidence="1">
    <location>
        <begin position="152"/>
        <end position="170"/>
    </location>
</feature>
<accession>A0A4Y8L694</accession>
<feature type="transmembrane region" description="Helical" evidence="1">
    <location>
        <begin position="409"/>
        <end position="429"/>
    </location>
</feature>
<evidence type="ECO:0000313" key="2">
    <source>
        <dbReference type="EMBL" id="TFD97781.1"/>
    </source>
</evidence>
<keyword evidence="1" id="KW-1133">Transmembrane helix</keyword>
<feature type="transmembrane region" description="Helical" evidence="1">
    <location>
        <begin position="12"/>
        <end position="30"/>
    </location>
</feature>
<dbReference type="EMBL" id="SOML01000002">
    <property type="protein sequence ID" value="TFD97781.1"/>
    <property type="molecule type" value="Genomic_DNA"/>
</dbReference>
<dbReference type="STRING" id="1121485.GCA_000426485_03338"/>
<comment type="caution">
    <text evidence="2">The sequence shown here is derived from an EMBL/GenBank/DDBJ whole genome shotgun (WGS) entry which is preliminary data.</text>
</comment>
<feature type="transmembrane region" description="Helical" evidence="1">
    <location>
        <begin position="530"/>
        <end position="549"/>
    </location>
</feature>
<reference evidence="2 3" key="1">
    <citation type="submission" date="2019-03" db="EMBL/GenBank/DDBJ databases">
        <title>San Antonio Military Medical Center submission to MRSN (WRAIR), pending publication.</title>
        <authorList>
            <person name="Blyth D.M."/>
            <person name="Mccarthy S.L."/>
            <person name="Schall S.E."/>
            <person name="Stam J.A."/>
            <person name="Ong A.C."/>
            <person name="Mcgann P.T."/>
        </authorList>
    </citation>
    <scope>NUCLEOTIDE SEQUENCE [LARGE SCALE GENOMIC DNA]</scope>
    <source>
        <strain evidence="2 3">MRSN571793</strain>
    </source>
</reference>
<feature type="transmembrane region" description="Helical" evidence="1">
    <location>
        <begin position="450"/>
        <end position="471"/>
    </location>
</feature>
<organism evidence="2 3">
    <name type="scientific">Dysgonomonas capnocytophagoides</name>
    <dbReference type="NCBI Taxonomy" id="45254"/>
    <lineage>
        <taxon>Bacteria</taxon>
        <taxon>Pseudomonadati</taxon>
        <taxon>Bacteroidota</taxon>
        <taxon>Bacteroidia</taxon>
        <taxon>Bacteroidales</taxon>
        <taxon>Dysgonomonadaceae</taxon>
        <taxon>Dysgonomonas</taxon>
    </lineage>
</organism>
<feature type="transmembrane region" description="Helical" evidence="1">
    <location>
        <begin position="197"/>
        <end position="218"/>
    </location>
</feature>
<keyword evidence="1" id="KW-0472">Membrane</keyword>
<protein>
    <recommendedName>
        <fullName evidence="4">YfhO family protein</fullName>
    </recommendedName>
</protein>
<feature type="transmembrane region" description="Helical" evidence="1">
    <location>
        <begin position="503"/>
        <end position="521"/>
    </location>
</feature>
<dbReference type="PANTHER" id="PTHR38454:SF1">
    <property type="entry name" value="INTEGRAL MEMBRANE PROTEIN"/>
    <property type="match status" value="1"/>
</dbReference>
<dbReference type="RefSeq" id="WP_134435572.1">
    <property type="nucleotide sequence ID" value="NZ_SOML01000002.1"/>
</dbReference>
<dbReference type="OrthoDB" id="9772884at2"/>
<feature type="transmembrane region" description="Helical" evidence="1">
    <location>
        <begin position="347"/>
        <end position="365"/>
    </location>
</feature>
<feature type="transmembrane region" description="Helical" evidence="1">
    <location>
        <begin position="812"/>
        <end position="833"/>
    </location>
</feature>
<name>A0A4Y8L694_9BACT</name>
<dbReference type="PANTHER" id="PTHR38454">
    <property type="entry name" value="INTEGRAL MEMBRANE PROTEIN-RELATED"/>
    <property type="match status" value="1"/>
</dbReference>
<keyword evidence="1" id="KW-0812">Transmembrane</keyword>
<dbReference type="AlphaFoldDB" id="A0A4Y8L694"/>
<sequence>MIQQKKTALQQILPHVFAIVCFLAVTFVYFSPMLEGKVLPQSDVQQYKGMSKELSDYYYNEGESSAWTGSMFSGMPAYQIGVWGGSPNFLDYLEMPVKALGSSSAGAVFTGMLMAYILFCIMGVGFLPAVLGAIAYSLSSYNIIILDAGHVTKAWCIAYMPLVIAGMAAAFKRKYLLSGLLMGLGLALQIKNNHLQVTYYTAILCAFLYIGLLINDIIKKNLAGFAKATGALAAGVIIAVLCNLGNIYANYEMSKESTRGQSELSKPTNSEKQSSGLDKDYAFAWSYGKAETLSLLVPDINGGASGGWLSPNSNLYKAIQTNAPQAQLEAKGIQAQTYWGDQPFTSGPVYFGAIICFLFVLGMFVIKSPIKWVLLTSTIFFIFLSWGHNFEGFNDWFFYHFPMYNKFRAVSTALVIPALTMIIVAVWGLKEFLEETEEKKKLQQSLYISFGITAGISLLLWIAPGIFGLSFSSENDQQWMTQVPDWYYTALIADRKDLLSSDAIRSFFFILLAGATLLATLQMKGNKQQTAFYATLGLIVLVLIDLWNVDKRYLDNDKFQSKLAYNTNQPFPQTAVDHAILQDKSVSYRVLNLNNPFNETKTSYYHKSIGGYHAAKLKRYQELIDYRLQPEINRIIKSFDSQNIDSITSTFKANTALNMLNAKYIIFHPEQPPLQNPYAMGNAWFVEDYTFVDNADKEIESINTIDPLKTAILNKKFEADLSGFKIAPDSTAHIELTEYKPNLLKYKSSSKTEQLAVMSEIYYQNGWEAYVDGKETAVYCADWTLRAIRVPAGEHEIEFKFVPHKYNTARTVASISTAALLLLLIGGIASAFIRKDRIK</sequence>
<proteinExistence type="predicted"/>